<keyword evidence="1" id="KW-0808">Transferase</keyword>
<evidence type="ECO:0000256" key="4">
    <source>
        <dbReference type="PIRSR" id="PIRSR620019-2"/>
    </source>
</evidence>
<dbReference type="NCBIfam" id="TIGR03570">
    <property type="entry name" value="NeuD_NnaD"/>
    <property type="match status" value="1"/>
</dbReference>
<accession>A0A223D535</accession>
<evidence type="ECO:0000313" key="6">
    <source>
        <dbReference type="EMBL" id="ASS76728.1"/>
    </source>
</evidence>
<sequence length="207" mass="21217">MKKTLIIIGMGGHSKVVADVARRSGYELLGFLDNRKPDAPHGTYLGTVDEFPYAQYADTWFFVAIGNNPVRQKVAEQLKAAGAKLATLIDPSALLGSGVTVGEGTLVMPGCIVNADSTIGSQVILNTAATVDHDCVVGDGSHLSPGVHVAGTVQIGNLTHVGIGASVIQSVKIGDRVVIGAGAAVVRDVPDGVTAVGVPAKIIKTNE</sequence>
<dbReference type="PANTHER" id="PTHR43300">
    <property type="entry name" value="ACETYLTRANSFERASE"/>
    <property type="match status" value="1"/>
</dbReference>
<feature type="binding site" evidence="4">
    <location>
        <position position="163"/>
    </location>
    <ligand>
        <name>acetyl-CoA</name>
        <dbReference type="ChEBI" id="CHEBI:57288"/>
    </ligand>
</feature>
<evidence type="ECO:0000256" key="2">
    <source>
        <dbReference type="ARBA" id="ARBA00022737"/>
    </source>
</evidence>
<dbReference type="Gene3D" id="3.40.50.20">
    <property type="match status" value="1"/>
</dbReference>
<feature type="binding site" evidence="4">
    <location>
        <position position="66"/>
    </location>
    <ligand>
        <name>substrate</name>
    </ligand>
</feature>
<gene>
    <name evidence="6" type="ORF">CIG75_18485</name>
</gene>
<dbReference type="Proteomes" id="UP000214688">
    <property type="component" value="Chromosome"/>
</dbReference>
<dbReference type="Gene3D" id="2.160.10.10">
    <property type="entry name" value="Hexapeptide repeat proteins"/>
    <property type="match status" value="1"/>
</dbReference>
<dbReference type="GO" id="GO:0016740">
    <property type="term" value="F:transferase activity"/>
    <property type="evidence" value="ECO:0007669"/>
    <property type="project" value="UniProtKB-KW"/>
</dbReference>
<organism evidence="6 7">
    <name type="scientific">Tumebacillus algifaecis</name>
    <dbReference type="NCBI Taxonomy" id="1214604"/>
    <lineage>
        <taxon>Bacteria</taxon>
        <taxon>Bacillati</taxon>
        <taxon>Bacillota</taxon>
        <taxon>Bacilli</taxon>
        <taxon>Bacillales</taxon>
        <taxon>Alicyclobacillaceae</taxon>
        <taxon>Tumebacillus</taxon>
    </lineage>
</organism>
<evidence type="ECO:0000256" key="1">
    <source>
        <dbReference type="ARBA" id="ARBA00022679"/>
    </source>
</evidence>
<dbReference type="PANTHER" id="PTHR43300:SF7">
    <property type="entry name" value="UDP-N-ACETYLBACILLOSAMINE N-ACETYLTRANSFERASE"/>
    <property type="match status" value="1"/>
</dbReference>
<dbReference type="SUPFAM" id="SSF51161">
    <property type="entry name" value="Trimeric LpxA-like enzymes"/>
    <property type="match status" value="1"/>
</dbReference>
<name>A0A223D535_9BACL</name>
<evidence type="ECO:0000259" key="5">
    <source>
        <dbReference type="Pfam" id="PF17836"/>
    </source>
</evidence>
<dbReference type="KEGG" id="tab:CIG75_18485"/>
<dbReference type="Pfam" id="PF17836">
    <property type="entry name" value="PglD_N"/>
    <property type="match status" value="1"/>
</dbReference>
<dbReference type="InterPro" id="IPR018357">
    <property type="entry name" value="Hexapep_transf_CS"/>
</dbReference>
<dbReference type="OrthoDB" id="9794407at2"/>
<feature type="active site" description="Proton acceptor" evidence="3">
    <location>
        <position position="133"/>
    </location>
</feature>
<dbReference type="InterPro" id="IPR050179">
    <property type="entry name" value="Trans_hexapeptide_repeat"/>
</dbReference>
<feature type="site" description="Increases basicity of active site His" evidence="3">
    <location>
        <position position="134"/>
    </location>
</feature>
<protein>
    <recommendedName>
        <fullName evidence="5">PglD N-terminal domain-containing protein</fullName>
    </recommendedName>
</protein>
<keyword evidence="7" id="KW-1185">Reference proteome</keyword>
<dbReference type="PROSITE" id="PS00101">
    <property type="entry name" value="HEXAPEP_TRANSFERASES"/>
    <property type="match status" value="1"/>
</dbReference>
<proteinExistence type="predicted"/>
<dbReference type="RefSeq" id="WP_094237955.1">
    <property type="nucleotide sequence ID" value="NZ_CP022657.1"/>
</dbReference>
<dbReference type="InterPro" id="IPR041561">
    <property type="entry name" value="PglD_N"/>
</dbReference>
<dbReference type="InterPro" id="IPR011004">
    <property type="entry name" value="Trimer_LpxA-like_sf"/>
</dbReference>
<reference evidence="6 7" key="1">
    <citation type="journal article" date="2015" name="Int. J. Syst. Evol. Microbiol.">
        <title>Tumebacillus algifaecis sp. nov., isolated from decomposing algal scum.</title>
        <authorList>
            <person name="Wu Y.F."/>
            <person name="Zhang B."/>
            <person name="Xing P."/>
            <person name="Wu Q.L."/>
            <person name="Liu S.J."/>
        </authorList>
    </citation>
    <scope>NUCLEOTIDE SEQUENCE [LARGE SCALE GENOMIC DNA]</scope>
    <source>
        <strain evidence="6 7">THMBR28</strain>
    </source>
</reference>
<feature type="domain" description="PglD N-terminal" evidence="5">
    <location>
        <begin position="5"/>
        <end position="78"/>
    </location>
</feature>
<feature type="binding site" evidence="4">
    <location>
        <position position="142"/>
    </location>
    <ligand>
        <name>acetyl-CoA</name>
        <dbReference type="ChEBI" id="CHEBI:57288"/>
    </ligand>
</feature>
<evidence type="ECO:0000256" key="3">
    <source>
        <dbReference type="PIRSR" id="PIRSR620019-1"/>
    </source>
</evidence>
<dbReference type="InterPro" id="IPR020019">
    <property type="entry name" value="AcTrfase_PglD-like"/>
</dbReference>
<dbReference type="EMBL" id="CP022657">
    <property type="protein sequence ID" value="ASS76728.1"/>
    <property type="molecule type" value="Genomic_DNA"/>
</dbReference>
<keyword evidence="2" id="KW-0677">Repeat</keyword>
<dbReference type="CDD" id="cd03360">
    <property type="entry name" value="LbH_AT_putative"/>
    <property type="match status" value="1"/>
</dbReference>
<dbReference type="AlphaFoldDB" id="A0A223D535"/>
<evidence type="ECO:0000313" key="7">
    <source>
        <dbReference type="Proteomes" id="UP000214688"/>
    </source>
</evidence>